<keyword evidence="1" id="KW-0812">Transmembrane</keyword>
<name>A0ABT1JMA7_ACTCY</name>
<comment type="caution">
    <text evidence="2">The sequence shown here is derived from an EMBL/GenBank/DDBJ whole genome shotgun (WGS) entry which is preliminary data.</text>
</comment>
<gene>
    <name evidence="2" type="ORF">G443_003930</name>
</gene>
<keyword evidence="1" id="KW-1133">Transmembrane helix</keyword>
<sequence length="411" mass="42997">MELTGERRARASGPTSRVLGLDVARALAVLGMFAAHIGPHPRDGAEGAVVLEVFHGRSAALFALLAGVSLALLSGGRTPAAGGDRGAVVVRLAVRALLLFLIGLVLGALGTPVLVILCYYAVYFALALPLLWLRPAALWAVAAAWAVLGPLVSFWLRSRWAPSDQPYEYHVFESLEWSNPDGLPALLVTGSYPALTWMPFVLAGVAVGRLDLSSTRVARTLSLVGAGLAVAGYGLSVWISASGNADRLRGLLLDQYGLGTPPTEEFASRLDQLVQWGMLGTVPSADPAWLLVSSPHSGTPFEVVGATGVGLLVLGGCLLLCRWGVVAAALTPLRAIGSMPLTVYGAHLVALAAAHPLDEGDRWPALGLFVLITAVVAVGWSLVFRRGPLEWMLWSASTRVSEAVTGSAGAR</sequence>
<evidence type="ECO:0000313" key="2">
    <source>
        <dbReference type="EMBL" id="MCP2333660.1"/>
    </source>
</evidence>
<feature type="transmembrane region" description="Helical" evidence="1">
    <location>
        <begin position="335"/>
        <end position="357"/>
    </location>
</feature>
<keyword evidence="1" id="KW-0472">Membrane</keyword>
<evidence type="ECO:0000256" key="1">
    <source>
        <dbReference type="SAM" id="Phobius"/>
    </source>
</evidence>
<feature type="transmembrane region" description="Helical" evidence="1">
    <location>
        <begin position="303"/>
        <end position="323"/>
    </location>
</feature>
<dbReference type="PANTHER" id="PTHR30590:SF3">
    <property type="entry name" value="HYPOTHETICAL MEMBRANE SPANNING PROTEIN"/>
    <property type="match status" value="1"/>
</dbReference>
<protein>
    <submittedName>
        <fullName evidence="2">Membrane protein YeiB</fullName>
    </submittedName>
</protein>
<organism evidence="2 3">
    <name type="scientific">Actinoalloteichus caeruleus DSM 43889</name>
    <dbReference type="NCBI Taxonomy" id="1120930"/>
    <lineage>
        <taxon>Bacteria</taxon>
        <taxon>Bacillati</taxon>
        <taxon>Actinomycetota</taxon>
        <taxon>Actinomycetes</taxon>
        <taxon>Pseudonocardiales</taxon>
        <taxon>Pseudonocardiaceae</taxon>
        <taxon>Actinoalloteichus</taxon>
        <taxon>Actinoalloteichus cyanogriseus</taxon>
    </lineage>
</organism>
<accession>A0ABT1JMA7</accession>
<dbReference type="RefSeq" id="WP_030104808.1">
    <property type="nucleotide sequence ID" value="NZ_AUBJ02000001.1"/>
</dbReference>
<dbReference type="Proteomes" id="UP000791080">
    <property type="component" value="Unassembled WGS sequence"/>
</dbReference>
<proteinExistence type="predicted"/>
<reference evidence="2 3" key="2">
    <citation type="submission" date="2022-06" db="EMBL/GenBank/DDBJ databases">
        <title>Genomic Encyclopedia of Type Strains, Phase I: the one thousand microbial genomes (KMG-I) project.</title>
        <authorList>
            <person name="Kyrpides N."/>
        </authorList>
    </citation>
    <scope>NUCLEOTIDE SEQUENCE [LARGE SCALE GENOMIC DNA]</scope>
    <source>
        <strain evidence="2 3">DSM 43889</strain>
    </source>
</reference>
<reference evidence="2 3" key="1">
    <citation type="submission" date="2013-07" db="EMBL/GenBank/DDBJ databases">
        <authorList>
            <consortium name="DOE Joint Genome Institute"/>
            <person name="Reeve W."/>
            <person name="Huntemann M."/>
            <person name="Han J."/>
            <person name="Chen A."/>
            <person name="Kyrpides N."/>
            <person name="Mavromatis K."/>
            <person name="Markowitz V."/>
            <person name="Palaniappan K."/>
            <person name="Ivanova N."/>
            <person name="Schaumberg A."/>
            <person name="Pati A."/>
            <person name="Liolios K."/>
            <person name="Nordberg H.P."/>
            <person name="Cantor M.N."/>
            <person name="Hua S.X."/>
            <person name="Woyke T."/>
        </authorList>
    </citation>
    <scope>NUCLEOTIDE SEQUENCE [LARGE SCALE GENOMIC DNA]</scope>
    <source>
        <strain evidence="2 3">DSM 43889</strain>
    </source>
</reference>
<feature type="transmembrane region" description="Helical" evidence="1">
    <location>
        <begin position="363"/>
        <end position="384"/>
    </location>
</feature>
<keyword evidence="3" id="KW-1185">Reference proteome</keyword>
<dbReference type="InterPro" id="IPR052529">
    <property type="entry name" value="Bact_Transport_Assoc"/>
</dbReference>
<evidence type="ECO:0000313" key="3">
    <source>
        <dbReference type="Proteomes" id="UP000791080"/>
    </source>
</evidence>
<dbReference type="PANTHER" id="PTHR30590">
    <property type="entry name" value="INNER MEMBRANE PROTEIN"/>
    <property type="match status" value="1"/>
</dbReference>
<feature type="transmembrane region" description="Helical" evidence="1">
    <location>
        <begin position="18"/>
        <end position="38"/>
    </location>
</feature>
<feature type="transmembrane region" description="Helical" evidence="1">
    <location>
        <begin position="88"/>
        <end position="107"/>
    </location>
</feature>
<dbReference type="EMBL" id="AUBJ02000001">
    <property type="protein sequence ID" value="MCP2333660.1"/>
    <property type="molecule type" value="Genomic_DNA"/>
</dbReference>
<feature type="transmembrane region" description="Helical" evidence="1">
    <location>
        <begin position="137"/>
        <end position="156"/>
    </location>
</feature>
<feature type="transmembrane region" description="Helical" evidence="1">
    <location>
        <begin position="113"/>
        <end position="132"/>
    </location>
</feature>
<feature type="transmembrane region" description="Helical" evidence="1">
    <location>
        <begin position="185"/>
        <end position="208"/>
    </location>
</feature>
<feature type="transmembrane region" description="Helical" evidence="1">
    <location>
        <begin position="58"/>
        <end position="76"/>
    </location>
</feature>
<feature type="transmembrane region" description="Helical" evidence="1">
    <location>
        <begin position="220"/>
        <end position="241"/>
    </location>
</feature>